<evidence type="ECO:0000256" key="2">
    <source>
        <dbReference type="ARBA" id="ARBA00049988"/>
    </source>
</evidence>
<dbReference type="OrthoDB" id="3234062at2"/>
<reference evidence="4" key="1">
    <citation type="submission" date="2017-10" db="EMBL/GenBank/DDBJ databases">
        <title>Draft genome sequences of strains TRE 1, TRE 9, TRE H and TRI 7, isolated from tamarins, belonging to four potential novel Bifidobacterium species.</title>
        <authorList>
            <person name="Mattarelli P."/>
            <person name="Modesto M."/>
            <person name="Puglisi E."/>
            <person name="Morelli L."/>
            <person name="Bonetti A."/>
            <person name="Spezio C."/>
            <person name="Sandri C."/>
        </authorList>
    </citation>
    <scope>NUCLEOTIDE SEQUENCE [LARGE SCALE GENOMIC DNA]</scope>
    <source>
        <strain evidence="4">TREH</strain>
    </source>
</reference>
<organism evidence="3 4">
    <name type="scientific">Bifidobacterium felsineum</name>
    <dbReference type="NCBI Taxonomy" id="2045440"/>
    <lineage>
        <taxon>Bacteria</taxon>
        <taxon>Bacillati</taxon>
        <taxon>Actinomycetota</taxon>
        <taxon>Actinomycetes</taxon>
        <taxon>Bifidobacteriales</taxon>
        <taxon>Bifidobacteriaceae</taxon>
        <taxon>Bifidobacterium</taxon>
    </lineage>
</organism>
<evidence type="ECO:0008006" key="5">
    <source>
        <dbReference type="Google" id="ProtNLM"/>
    </source>
</evidence>
<sequence length="93" mass="10397">MENVMTTDQQQTSQLSIPLTDERYALIAHAASLTDLTLSQWAAQHLIDAARYEINNETTLQLDSASFDIFMAALKVPTSAAVNELMTRNPQWN</sequence>
<comment type="caution">
    <text evidence="3">The sequence shown here is derived from an EMBL/GenBank/DDBJ whole genome shotgun (WGS) entry which is preliminary data.</text>
</comment>
<dbReference type="SUPFAM" id="SSF47598">
    <property type="entry name" value="Ribbon-helix-helix"/>
    <property type="match status" value="1"/>
</dbReference>
<accession>A0A2M9HJY2</accession>
<gene>
    <name evidence="3" type="ORF">CSQ86_04290</name>
</gene>
<dbReference type="InterPro" id="IPR010985">
    <property type="entry name" value="Ribbon_hlx_hlx"/>
</dbReference>
<keyword evidence="4" id="KW-1185">Reference proteome</keyword>
<evidence type="ECO:0000313" key="3">
    <source>
        <dbReference type="EMBL" id="PJM77128.1"/>
    </source>
</evidence>
<proteinExistence type="inferred from homology"/>
<dbReference type="EMBL" id="PEBJ01000002">
    <property type="protein sequence ID" value="PJM77128.1"/>
    <property type="molecule type" value="Genomic_DNA"/>
</dbReference>
<evidence type="ECO:0000313" key="4">
    <source>
        <dbReference type="Proteomes" id="UP000229239"/>
    </source>
</evidence>
<dbReference type="Gene3D" id="1.20.5.780">
    <property type="entry name" value="Single helix bin"/>
    <property type="match status" value="1"/>
</dbReference>
<dbReference type="InterPro" id="IPR014795">
    <property type="entry name" value="TacA_1-like"/>
</dbReference>
<comment type="similarity">
    <text evidence="2">Belongs to the TacA antitoxin family.</text>
</comment>
<dbReference type="GO" id="GO:0006355">
    <property type="term" value="P:regulation of DNA-templated transcription"/>
    <property type="evidence" value="ECO:0007669"/>
    <property type="project" value="InterPro"/>
</dbReference>
<dbReference type="AlphaFoldDB" id="A0A2M9HJY2"/>
<protein>
    <recommendedName>
        <fullName evidence="5">DUF1778 domain-containing protein</fullName>
    </recommendedName>
</protein>
<name>A0A2M9HJY2_9BIFI</name>
<evidence type="ECO:0000256" key="1">
    <source>
        <dbReference type="ARBA" id="ARBA00022649"/>
    </source>
</evidence>
<keyword evidence="1" id="KW-1277">Toxin-antitoxin system</keyword>
<dbReference type="Proteomes" id="UP000229239">
    <property type="component" value="Unassembled WGS sequence"/>
</dbReference>
<dbReference type="Pfam" id="PF08681">
    <property type="entry name" value="TacA1"/>
    <property type="match status" value="1"/>
</dbReference>